<comment type="caution">
    <text evidence="2">The sequence shown here is derived from an EMBL/GenBank/DDBJ whole genome shotgun (WGS) entry which is preliminary data.</text>
</comment>
<sequence>MNPGIKIGPEDGIEKLKKSQAKYCEIWFRLDWEDKYIKLFQYLQKNKINFGLHFWATIDNKYFPDFLCLEPGLAQKTLKLLKKTIDIASKYNAYYVNFHPESYRLAKLDLDNSKIKVVNPKLKINKEKTFNQFLRYLEKINKYAKKKGIIPFLETVPKFMPSDFKNFKKGRLKPQLSEGLETEKFIQLTKKNYPICLDLGHTQAQVVSDNRKKIFNHLYQSAKQMKDQIGLIHVTTNIPPFNGTDSHNGILEKDFEKGALPNKKQLKKILSIFKNKDIWLIPEPPHKEMIENFKELKKIVDKIEAN</sequence>
<dbReference type="SUPFAM" id="SSF51658">
    <property type="entry name" value="Xylose isomerase-like"/>
    <property type="match status" value="1"/>
</dbReference>
<organism evidence="2 3">
    <name type="scientific">Candidatus Beckwithbacteria bacterium CG10_big_fil_rev_8_21_14_0_10_34_10</name>
    <dbReference type="NCBI Taxonomy" id="1974495"/>
    <lineage>
        <taxon>Bacteria</taxon>
        <taxon>Candidatus Beckwithiibacteriota</taxon>
    </lineage>
</organism>
<dbReference type="Proteomes" id="UP000230093">
    <property type="component" value="Unassembled WGS sequence"/>
</dbReference>
<accession>A0A2H0WA73</accession>
<reference evidence="3" key="1">
    <citation type="submission" date="2017-09" db="EMBL/GenBank/DDBJ databases">
        <title>Depth-based differentiation of microbial function through sediment-hosted aquifers and enrichment of novel symbionts in the deep terrestrial subsurface.</title>
        <authorList>
            <person name="Probst A.J."/>
            <person name="Ladd B."/>
            <person name="Jarett J.K."/>
            <person name="Geller-Mcgrath D.E."/>
            <person name="Sieber C.M.K."/>
            <person name="Emerson J.B."/>
            <person name="Anantharaman K."/>
            <person name="Thomas B.C."/>
            <person name="Malmstrom R."/>
            <person name="Stieglmeier M."/>
            <person name="Klingl A."/>
            <person name="Woyke T."/>
            <person name="Ryan C.M."/>
            <person name="Banfield J.F."/>
        </authorList>
    </citation>
    <scope>NUCLEOTIDE SEQUENCE [LARGE SCALE GENOMIC DNA]</scope>
</reference>
<gene>
    <name evidence="2" type="ORF">COT75_00805</name>
</gene>
<evidence type="ECO:0000313" key="2">
    <source>
        <dbReference type="EMBL" id="PIS09566.1"/>
    </source>
</evidence>
<dbReference type="EMBL" id="PEZT01000002">
    <property type="protein sequence ID" value="PIS09566.1"/>
    <property type="molecule type" value="Genomic_DNA"/>
</dbReference>
<dbReference type="Gene3D" id="3.20.20.150">
    <property type="entry name" value="Divalent-metal-dependent TIM barrel enzymes"/>
    <property type="match status" value="1"/>
</dbReference>
<evidence type="ECO:0000259" key="1">
    <source>
        <dbReference type="Pfam" id="PF01261"/>
    </source>
</evidence>
<dbReference type="InterPro" id="IPR013022">
    <property type="entry name" value="Xyl_isomerase-like_TIM-brl"/>
</dbReference>
<dbReference type="Pfam" id="PF01261">
    <property type="entry name" value="AP_endonuc_2"/>
    <property type="match status" value="1"/>
</dbReference>
<evidence type="ECO:0000313" key="3">
    <source>
        <dbReference type="Proteomes" id="UP000230093"/>
    </source>
</evidence>
<proteinExistence type="predicted"/>
<dbReference type="InterPro" id="IPR036237">
    <property type="entry name" value="Xyl_isomerase-like_sf"/>
</dbReference>
<dbReference type="AlphaFoldDB" id="A0A2H0WA73"/>
<protein>
    <recommendedName>
        <fullName evidence="1">Xylose isomerase-like TIM barrel domain-containing protein</fullName>
    </recommendedName>
</protein>
<name>A0A2H0WA73_9BACT</name>
<feature type="domain" description="Xylose isomerase-like TIM barrel" evidence="1">
    <location>
        <begin position="14"/>
        <end position="236"/>
    </location>
</feature>